<dbReference type="InParanoid" id="H6BQ08"/>
<dbReference type="HOGENOM" id="CLU_1489027_0_0_1"/>
<dbReference type="RefSeq" id="XP_009154192.1">
    <property type="nucleotide sequence ID" value="XM_009155944.1"/>
</dbReference>
<accession>H6BQ08</accession>
<name>H6BQ08_EXODN</name>
<organism evidence="1 2">
    <name type="scientific">Exophiala dermatitidis (strain ATCC 34100 / CBS 525.76 / NIH/UT8656)</name>
    <name type="common">Black yeast</name>
    <name type="synonym">Wangiella dermatitidis</name>
    <dbReference type="NCBI Taxonomy" id="858893"/>
    <lineage>
        <taxon>Eukaryota</taxon>
        <taxon>Fungi</taxon>
        <taxon>Dikarya</taxon>
        <taxon>Ascomycota</taxon>
        <taxon>Pezizomycotina</taxon>
        <taxon>Eurotiomycetes</taxon>
        <taxon>Chaetothyriomycetidae</taxon>
        <taxon>Chaetothyriales</taxon>
        <taxon>Herpotrichiellaceae</taxon>
        <taxon>Exophiala</taxon>
    </lineage>
</organism>
<dbReference type="Proteomes" id="UP000007304">
    <property type="component" value="Unassembled WGS sequence"/>
</dbReference>
<reference evidence="1" key="1">
    <citation type="submission" date="2011-07" db="EMBL/GenBank/DDBJ databases">
        <title>The Genome Sequence of Exophiala (Wangiella) dermatitidis NIH/UT8656.</title>
        <authorList>
            <consortium name="The Broad Institute Genome Sequencing Platform"/>
            <person name="Cuomo C."/>
            <person name="Wang Z."/>
            <person name="Hunicke-Smith S."/>
            <person name="Szanislo P.J."/>
            <person name="Earl A."/>
            <person name="Young S.K."/>
            <person name="Zeng Q."/>
            <person name="Gargeya S."/>
            <person name="Fitzgerald M."/>
            <person name="Haas B."/>
            <person name="Abouelleil A."/>
            <person name="Alvarado L."/>
            <person name="Arachchi H.M."/>
            <person name="Berlin A."/>
            <person name="Brown A."/>
            <person name="Chapman S.B."/>
            <person name="Chen Z."/>
            <person name="Dunbar C."/>
            <person name="Freedman E."/>
            <person name="Gearin G."/>
            <person name="Gellesch M."/>
            <person name="Goldberg J."/>
            <person name="Griggs A."/>
            <person name="Gujja S."/>
            <person name="Heiman D."/>
            <person name="Howarth C."/>
            <person name="Larson L."/>
            <person name="Lui A."/>
            <person name="MacDonald P.J.P."/>
            <person name="Montmayeur A."/>
            <person name="Murphy C."/>
            <person name="Neiman D."/>
            <person name="Pearson M."/>
            <person name="Priest M."/>
            <person name="Roberts A."/>
            <person name="Saif S."/>
            <person name="Shea T."/>
            <person name="Shenoy N."/>
            <person name="Sisk P."/>
            <person name="Stolte C."/>
            <person name="Sykes S."/>
            <person name="Wortman J."/>
            <person name="Nusbaum C."/>
            <person name="Birren B."/>
        </authorList>
    </citation>
    <scope>NUCLEOTIDE SEQUENCE</scope>
    <source>
        <strain evidence="1">NIH/UT8656</strain>
    </source>
</reference>
<evidence type="ECO:0000313" key="2">
    <source>
        <dbReference type="Proteomes" id="UP000007304"/>
    </source>
</evidence>
<evidence type="ECO:0000313" key="1">
    <source>
        <dbReference type="EMBL" id="EHY53731.1"/>
    </source>
</evidence>
<protein>
    <submittedName>
        <fullName evidence="1">Uncharacterized protein</fullName>
    </submittedName>
</protein>
<keyword evidence="2" id="KW-1185">Reference proteome</keyword>
<proteinExistence type="predicted"/>
<dbReference type="VEuPathDB" id="FungiDB:HMPREF1120_01915"/>
<dbReference type="GeneID" id="20306554"/>
<sequence length="181" mass="20032">MSVPVSGCRSILFTIRMPQVRVSCCQLAVHKHVAQNAWTASFQPHEGYSIAYPSLEVCVPNSDRVPSCWVVSVATVICLMVPFDRNTASDLNGLLPYSTLAGNLPGVPTSLTSSWPVQGYAIDTDRRLSRPFQVQHRQPGKSPSDQALHSSHICRLHSKAYDTPMQLLRTVYWSSPLSPLR</sequence>
<dbReference type="EMBL" id="JH226131">
    <property type="protein sequence ID" value="EHY53731.1"/>
    <property type="molecule type" value="Genomic_DNA"/>
</dbReference>
<dbReference type="AlphaFoldDB" id="H6BQ08"/>
<gene>
    <name evidence="1" type="ORF">HMPREF1120_01915</name>
</gene>